<dbReference type="PANTHER" id="PTHR11533">
    <property type="entry name" value="PROTEASE M1 ZINC METALLOPROTEASE"/>
    <property type="match status" value="1"/>
</dbReference>
<dbReference type="GO" id="GO:0005615">
    <property type="term" value="C:extracellular space"/>
    <property type="evidence" value="ECO:0007669"/>
    <property type="project" value="TreeGrafter"/>
</dbReference>
<dbReference type="OrthoDB" id="100605at2"/>
<dbReference type="NCBIfam" id="TIGR02412">
    <property type="entry name" value="pepN_strep_liv"/>
    <property type="match status" value="1"/>
</dbReference>
<dbReference type="GO" id="GO:0070006">
    <property type="term" value="F:metalloaminopeptidase activity"/>
    <property type="evidence" value="ECO:0007669"/>
    <property type="project" value="TreeGrafter"/>
</dbReference>
<protein>
    <recommendedName>
        <fullName evidence="5">Aminopeptidase N</fullName>
        <ecNumber evidence="4">3.4.11.2</ecNumber>
    </recommendedName>
    <alternativeName>
        <fullName evidence="12">Alanine aminopeptidase</fullName>
    </alternativeName>
    <alternativeName>
        <fullName evidence="13">Lysyl aminopeptidase</fullName>
    </alternativeName>
</protein>
<proteinExistence type="inferred from homology"/>
<evidence type="ECO:0000256" key="12">
    <source>
        <dbReference type="ARBA" id="ARBA00029811"/>
    </source>
</evidence>
<feature type="domain" description="Peptidase M1 membrane alanine aminopeptidase" evidence="14">
    <location>
        <begin position="250"/>
        <end position="463"/>
    </location>
</feature>
<evidence type="ECO:0000256" key="11">
    <source>
        <dbReference type="ARBA" id="ARBA00023049"/>
    </source>
</evidence>
<dbReference type="GO" id="GO:0008270">
    <property type="term" value="F:zinc ion binding"/>
    <property type="evidence" value="ECO:0007669"/>
    <property type="project" value="InterPro"/>
</dbReference>
<dbReference type="InterPro" id="IPR027268">
    <property type="entry name" value="Peptidase_M4/M1_CTD_sf"/>
</dbReference>
<dbReference type="GO" id="GO:0016020">
    <property type="term" value="C:membrane"/>
    <property type="evidence" value="ECO:0007669"/>
    <property type="project" value="TreeGrafter"/>
</dbReference>
<dbReference type="SUPFAM" id="SSF63737">
    <property type="entry name" value="Leukotriene A4 hydrolase N-terminal domain"/>
    <property type="match status" value="1"/>
</dbReference>
<evidence type="ECO:0000256" key="1">
    <source>
        <dbReference type="ARBA" id="ARBA00000098"/>
    </source>
</evidence>
<comment type="similarity">
    <text evidence="3">Belongs to the peptidase M1 family.</text>
</comment>
<dbReference type="Pfam" id="PF17900">
    <property type="entry name" value="Peptidase_M1_N"/>
    <property type="match status" value="1"/>
</dbReference>
<comment type="cofactor">
    <cofactor evidence="2">
        <name>Zn(2+)</name>
        <dbReference type="ChEBI" id="CHEBI:29105"/>
    </cofactor>
</comment>
<reference evidence="17 18" key="1">
    <citation type="journal article" date="2015" name="Genome Announc.">
        <title>Complete Genome Sequencing of Protease-Producing Novel Arthrobacter sp. Strain IHBB 11108 Using PacBio Single-Molecule Real-Time Sequencing Technology.</title>
        <authorList>
            <person name="Kiran S."/>
            <person name="Swarnkar M.K."/>
            <person name="Pal M."/>
            <person name="Thakur R."/>
            <person name="Tewari R."/>
            <person name="Singh A.K."/>
            <person name="Gulati A."/>
        </authorList>
    </citation>
    <scope>NUCLEOTIDE SEQUENCE [LARGE SCALE GENOMIC DNA]</scope>
    <source>
        <strain evidence="17 18">IHBB 11108</strain>
    </source>
</reference>
<feature type="domain" description="ERAP1-like C-terminal" evidence="15">
    <location>
        <begin position="549"/>
        <end position="865"/>
    </location>
</feature>
<gene>
    <name evidence="17" type="ORF">UM93_04115</name>
</gene>
<dbReference type="HOGENOM" id="CLU_007335_1_1_11"/>
<dbReference type="GO" id="GO:0043171">
    <property type="term" value="P:peptide catabolic process"/>
    <property type="evidence" value="ECO:0007669"/>
    <property type="project" value="TreeGrafter"/>
</dbReference>
<evidence type="ECO:0000256" key="13">
    <source>
        <dbReference type="ARBA" id="ARBA00031533"/>
    </source>
</evidence>
<dbReference type="MEROPS" id="M01.012"/>
<feature type="domain" description="Aminopeptidase N-like N-terminal" evidence="16">
    <location>
        <begin position="104"/>
        <end position="197"/>
    </location>
</feature>
<evidence type="ECO:0000259" key="14">
    <source>
        <dbReference type="Pfam" id="PF01433"/>
    </source>
</evidence>
<evidence type="ECO:0000256" key="2">
    <source>
        <dbReference type="ARBA" id="ARBA00001947"/>
    </source>
</evidence>
<dbReference type="PRINTS" id="PR00756">
    <property type="entry name" value="ALADIPTASE"/>
</dbReference>
<keyword evidence="9" id="KW-0378">Hydrolase</keyword>
<evidence type="ECO:0000256" key="9">
    <source>
        <dbReference type="ARBA" id="ARBA00022801"/>
    </source>
</evidence>
<dbReference type="Gene3D" id="2.60.40.1730">
    <property type="entry name" value="tricorn interacting facor f3 domain"/>
    <property type="match status" value="1"/>
</dbReference>
<keyword evidence="7" id="KW-0645">Protease</keyword>
<evidence type="ECO:0000313" key="18">
    <source>
        <dbReference type="Proteomes" id="UP000061839"/>
    </source>
</evidence>
<dbReference type="PANTHER" id="PTHR11533:SF174">
    <property type="entry name" value="PUROMYCIN-SENSITIVE AMINOPEPTIDASE-RELATED"/>
    <property type="match status" value="1"/>
</dbReference>
<dbReference type="PATRIC" id="fig|1618207.4.peg.837"/>
<dbReference type="AlphaFoldDB" id="A0A0D4C2N7"/>
<dbReference type="Gene3D" id="1.10.390.10">
    <property type="entry name" value="Neutral Protease Domain 2"/>
    <property type="match status" value="1"/>
</dbReference>
<dbReference type="GO" id="GO:0016285">
    <property type="term" value="F:alanyl aminopeptidase activity"/>
    <property type="evidence" value="ECO:0007669"/>
    <property type="project" value="UniProtKB-EC"/>
</dbReference>
<dbReference type="GO" id="GO:0042277">
    <property type="term" value="F:peptide binding"/>
    <property type="evidence" value="ECO:0007669"/>
    <property type="project" value="TreeGrafter"/>
</dbReference>
<evidence type="ECO:0000256" key="5">
    <source>
        <dbReference type="ARBA" id="ARBA00015611"/>
    </source>
</evidence>
<dbReference type="CDD" id="cd09602">
    <property type="entry name" value="M1_APN"/>
    <property type="match status" value="1"/>
</dbReference>
<evidence type="ECO:0000256" key="10">
    <source>
        <dbReference type="ARBA" id="ARBA00022833"/>
    </source>
</evidence>
<organism evidence="17 18">
    <name type="scientific">Psychromicrobium lacuslunae</name>
    <dbReference type="NCBI Taxonomy" id="1618207"/>
    <lineage>
        <taxon>Bacteria</taxon>
        <taxon>Bacillati</taxon>
        <taxon>Actinomycetota</taxon>
        <taxon>Actinomycetes</taxon>
        <taxon>Micrococcales</taxon>
        <taxon>Micrococcaceae</taxon>
        <taxon>Psychromicrobium</taxon>
    </lineage>
</organism>
<dbReference type="FunFam" id="1.10.390.10:FF:000004">
    <property type="entry name" value="Aminopeptidase N"/>
    <property type="match status" value="1"/>
</dbReference>
<evidence type="ECO:0000256" key="7">
    <source>
        <dbReference type="ARBA" id="ARBA00022670"/>
    </source>
</evidence>
<keyword evidence="11" id="KW-0482">Metalloprotease</keyword>
<dbReference type="InterPro" id="IPR014782">
    <property type="entry name" value="Peptidase_M1_dom"/>
</dbReference>
<comment type="catalytic activity">
    <reaction evidence="1">
        <text>Release of an N-terminal amino acid, Xaa-|-Yaa- from a peptide, amide or arylamide. Xaa is preferably Ala, but may be most amino acids including Pro (slow action). When a terminal hydrophobic residue is followed by a prolyl residue, the two may be released as an intact Xaa-Pro dipeptide.</text>
        <dbReference type="EC" id="3.4.11.2"/>
    </reaction>
</comment>
<dbReference type="EC" id="3.4.11.2" evidence="4"/>
<evidence type="ECO:0000313" key="17">
    <source>
        <dbReference type="EMBL" id="AJT42868.1"/>
    </source>
</evidence>
<dbReference type="InterPro" id="IPR050344">
    <property type="entry name" value="Peptidase_M1_aminopeptidases"/>
</dbReference>
<dbReference type="Proteomes" id="UP000061839">
    <property type="component" value="Chromosome"/>
</dbReference>
<keyword evidence="10" id="KW-0862">Zinc</keyword>
<dbReference type="Pfam" id="PF01433">
    <property type="entry name" value="Peptidase_M1"/>
    <property type="match status" value="1"/>
</dbReference>
<keyword evidence="8" id="KW-0479">Metal-binding</keyword>
<dbReference type="KEGG" id="ari:UM93_04115"/>
<dbReference type="Pfam" id="PF11838">
    <property type="entry name" value="ERAP1_C"/>
    <property type="match status" value="1"/>
</dbReference>
<evidence type="ECO:0000256" key="6">
    <source>
        <dbReference type="ARBA" id="ARBA00022438"/>
    </source>
</evidence>
<dbReference type="InterPro" id="IPR012778">
    <property type="entry name" value="Pept_M1_aminopeptidase"/>
</dbReference>
<dbReference type="GO" id="GO:0006508">
    <property type="term" value="P:proteolysis"/>
    <property type="evidence" value="ECO:0007669"/>
    <property type="project" value="UniProtKB-KW"/>
</dbReference>
<evidence type="ECO:0000256" key="3">
    <source>
        <dbReference type="ARBA" id="ARBA00010136"/>
    </source>
</evidence>
<evidence type="ECO:0000259" key="15">
    <source>
        <dbReference type="Pfam" id="PF11838"/>
    </source>
</evidence>
<dbReference type="STRING" id="1618207.UM93_04115"/>
<dbReference type="InterPro" id="IPR024571">
    <property type="entry name" value="ERAP1-like_C_dom"/>
</dbReference>
<keyword evidence="6 17" id="KW-0031">Aminopeptidase</keyword>
<dbReference type="InterPro" id="IPR042097">
    <property type="entry name" value="Aminopeptidase_N-like_N_sf"/>
</dbReference>
<dbReference type="GO" id="GO:0005737">
    <property type="term" value="C:cytoplasm"/>
    <property type="evidence" value="ECO:0007669"/>
    <property type="project" value="TreeGrafter"/>
</dbReference>
<dbReference type="InterPro" id="IPR001930">
    <property type="entry name" value="Peptidase_M1"/>
</dbReference>
<dbReference type="InterPro" id="IPR045357">
    <property type="entry name" value="Aminopeptidase_N-like_N"/>
</dbReference>
<keyword evidence="18" id="KW-1185">Reference proteome</keyword>
<dbReference type="EMBL" id="CP011005">
    <property type="protein sequence ID" value="AJT42868.1"/>
    <property type="molecule type" value="Genomic_DNA"/>
</dbReference>
<name>A0A0D4C2N7_9MICC</name>
<accession>A0A0D4C2N7</accession>
<dbReference type="SUPFAM" id="SSF55486">
    <property type="entry name" value="Metalloproteases ('zincins'), catalytic domain"/>
    <property type="match status" value="1"/>
</dbReference>
<sequence>MTSSDLNLSRAEAAERAETVTVHDYHVTLDLRSAREHPEAGFTTQSIITFSATPGSSTFADFVGRSVQRVNLNGIDLPLEGIYQGARIALPGLAAENQVIITATAEYSRSGEGLHRFIDPEDSKVYLYTQYEPADARRVFANFEQPDLKGRYTFEIIAPSDWQVASNGAETAVQPLSGNSELSKWSFAQTQPISTYITCVLAGEYTHFSSSWSGNVRPNGAGEAEPLEIPLGAYCRASVAKAFDAENIFELTRAGLDFLHQKFDFAYPFGKYDQAFVPEYNLGAMENPGLVTFTDSYVFTSKATDIQYQLRANVIFHEMAHMWFGDLVTMQWWDDLWLKESFADFIGTLVVAEATHWGEASWVSFANKRKVWAYRQDQLPTTHPIVADIVDLEAAKQNFDGITYAKGASVLKQLVAFVGPEAFFEASRQYFRKHAFGNTRLEDLLHELSDASGRDMSRWAAEWLQTSGISTLGAEVVVTDGVYDSVTIVQQAVDPITGLPAERDHLLNLGLYSYDASGALVRTESIPQQISGARTAVSALEGKRQPDLLLINDNDLSYAKIGFDDVSLATVLSALDRIAAPLARALCWATLWNMTRDAILPAADYLAAVIKFAPSESDDGALAQLLANAKHAIESYAPAGQREALRAELLSTAVAQLAAGPAGSGLQLAWLRSLSSVSRGSTAQQKLLRELLGGEVPEGLVLDAEPRWQILIALAANGLASAEELQGELSAQQSSRARVGFTAAMAARPQAELKAQAWQAAVEADELSNELLSATISGFRLGAEDLQLPYRERYFEALERVWASRSIEISSRIVEGLFPSQQAEPGLSLDSQPVVLLAEDWLESHQQAPAALRRLILEELDDLKRSLRAQLA</sequence>
<evidence type="ECO:0000256" key="8">
    <source>
        <dbReference type="ARBA" id="ARBA00022723"/>
    </source>
</evidence>
<evidence type="ECO:0000259" key="16">
    <source>
        <dbReference type="Pfam" id="PF17900"/>
    </source>
</evidence>
<evidence type="ECO:0000256" key="4">
    <source>
        <dbReference type="ARBA" id="ARBA00012564"/>
    </source>
</evidence>